<feature type="compositionally biased region" description="Low complexity" evidence="2">
    <location>
        <begin position="198"/>
        <end position="217"/>
    </location>
</feature>
<proteinExistence type="predicted"/>
<evidence type="ECO:0000256" key="2">
    <source>
        <dbReference type="SAM" id="MobiDB-lite"/>
    </source>
</evidence>
<sequence>MPKNYHEDCSEYFCYHCVKNTLNDILIEVERMCNDSDVIRLRNLRPDFGNVVVPSSSSTTKHRRSRSDEIFARNFNFNIKNDHSNKSFSTKSSCTGGDNNFAQENEHILKSILETKALKSLILARQYEENAIELEKENAHFILSEILIGAIEQMKWRNVLSSQLYNTRNTAIFGSSTSNMRNSEFFERVTSPTNELTPPSSFDPSESQQSTSSASVDDVIDMETAKYSKPLLGTDDSAEAVATELLELFSKKYISPALTNLRLPDDYLVSFEDAPQSLLPMPSGVIISAEDTFDGNPESKLRGTSDWAPPRQQVIFNIHKPQKLKSLLVSQKNRCPGCGRYVELKYYKRLRYCAYFGKAFCQCCHEGGYFSIPAQIVHKWEFKVQPVSNVALNFLQQSYDLPLYDVYVLNINLYRKVKTLRQSLQLRLKLGFARDFIRTCSLAEKIITKDGINMGQDLGIAVVKDPND</sequence>
<reference evidence="5" key="1">
    <citation type="submission" date="2022-11" db="UniProtKB">
        <authorList>
            <consortium name="WormBaseParasite"/>
        </authorList>
    </citation>
    <scope>IDENTIFICATION</scope>
</reference>
<dbReference type="InterPro" id="IPR052428">
    <property type="entry name" value="Autophagy_HostDef_Reg"/>
</dbReference>
<dbReference type="PANTHER" id="PTHR45971">
    <property type="entry name" value="PHOX (PX) DOMAIN-CONTAINING PROTEIN"/>
    <property type="match status" value="1"/>
</dbReference>
<dbReference type="AlphaFoldDB" id="A0A915HLB8"/>
<accession>A0A915HLB8</accession>
<dbReference type="Pfam" id="PF13901">
    <property type="entry name" value="RH_dom"/>
    <property type="match status" value="1"/>
</dbReference>
<evidence type="ECO:0000313" key="4">
    <source>
        <dbReference type="Proteomes" id="UP000887565"/>
    </source>
</evidence>
<dbReference type="Pfam" id="PF21054">
    <property type="entry name" value="RUBC_PIKBD"/>
    <property type="match status" value="1"/>
</dbReference>
<feature type="domain" description="Rubicon Homology" evidence="3">
    <location>
        <begin position="351"/>
        <end position="468"/>
    </location>
</feature>
<name>A0A915HLB8_ROMCU</name>
<dbReference type="PANTHER" id="PTHR45971:SF1">
    <property type="entry name" value="RUBICON, ISOFORM A"/>
    <property type="match status" value="1"/>
</dbReference>
<keyword evidence="4" id="KW-1185">Reference proteome</keyword>
<evidence type="ECO:0000256" key="1">
    <source>
        <dbReference type="ARBA" id="ARBA00023006"/>
    </source>
</evidence>
<dbReference type="WBParaSite" id="nRc.2.0.1.t02275-RA">
    <property type="protein sequence ID" value="nRc.2.0.1.t02275-RA"/>
    <property type="gene ID" value="nRc.2.0.1.g02275"/>
</dbReference>
<protein>
    <submittedName>
        <fullName evidence="5">Rubicon Homology domain-containing protein</fullName>
    </submittedName>
</protein>
<evidence type="ECO:0000259" key="3">
    <source>
        <dbReference type="SMART" id="SM01175"/>
    </source>
</evidence>
<dbReference type="InterPro" id="IPR025258">
    <property type="entry name" value="RH_dom"/>
</dbReference>
<evidence type="ECO:0000313" key="5">
    <source>
        <dbReference type="WBParaSite" id="nRc.2.0.1.t02275-RA"/>
    </source>
</evidence>
<dbReference type="OMA" id="FAQENEH"/>
<keyword evidence="1" id="KW-0072">Autophagy</keyword>
<feature type="region of interest" description="Disordered" evidence="2">
    <location>
        <begin position="189"/>
        <end position="219"/>
    </location>
</feature>
<organism evidence="4 5">
    <name type="scientific">Romanomermis culicivorax</name>
    <name type="common">Nematode worm</name>
    <dbReference type="NCBI Taxonomy" id="13658"/>
    <lineage>
        <taxon>Eukaryota</taxon>
        <taxon>Metazoa</taxon>
        <taxon>Ecdysozoa</taxon>
        <taxon>Nematoda</taxon>
        <taxon>Enoplea</taxon>
        <taxon>Dorylaimia</taxon>
        <taxon>Mermithida</taxon>
        <taxon>Mermithoidea</taxon>
        <taxon>Mermithidae</taxon>
        <taxon>Romanomermis</taxon>
    </lineage>
</organism>
<dbReference type="Proteomes" id="UP000887565">
    <property type="component" value="Unplaced"/>
</dbReference>
<dbReference type="GO" id="GO:0006914">
    <property type="term" value="P:autophagy"/>
    <property type="evidence" value="ECO:0007669"/>
    <property type="project" value="UniProtKB-KW"/>
</dbReference>
<dbReference type="InterPro" id="IPR048569">
    <property type="entry name" value="RUBC_PIKBD"/>
</dbReference>
<dbReference type="SMART" id="SM01175">
    <property type="entry name" value="DUF4206"/>
    <property type="match status" value="1"/>
</dbReference>
<dbReference type="GO" id="GO:1901981">
    <property type="term" value="F:phosphatidylinositol phosphate binding"/>
    <property type="evidence" value="ECO:0007669"/>
    <property type="project" value="TreeGrafter"/>
</dbReference>